<protein>
    <recommendedName>
        <fullName evidence="3">Acetylglutamate kinase</fullName>
    </recommendedName>
</protein>
<accession>A0A0E3WHT0</accession>
<dbReference type="KEGG" id="pri:PRIO_3420"/>
<evidence type="ECO:0008006" key="3">
    <source>
        <dbReference type="Google" id="ProtNLM"/>
    </source>
</evidence>
<evidence type="ECO:0000313" key="2">
    <source>
        <dbReference type="Proteomes" id="UP000033163"/>
    </source>
</evidence>
<sequence>MQYYWRPYSPAQGSPNAMHPSMPVYAGAAPECFSRAQVNLILHMRTLWEQHVAWTRMVIRSIVFDLPDTEVTVARLLQNGPDMGDALKPFYGAAAGDAYGQLIKEHLVIAADLVKTAKAGDQAAAAATEKKWYANGDQIVEFLSRLNPYLPKEDFRKMFYQHLALTKAEAVTLLQKDYKQSVQLYDAIEKGALVMADMISTAIIKQFPQMF</sequence>
<dbReference type="PATRIC" id="fig|1073571.4.peg.3650"/>
<proteinExistence type="predicted"/>
<dbReference type="Proteomes" id="UP000033163">
    <property type="component" value="Chromosome I"/>
</dbReference>
<dbReference type="HOGENOM" id="CLU_092699_0_0_9"/>
<evidence type="ECO:0000313" key="1">
    <source>
        <dbReference type="EMBL" id="CQR55823.1"/>
    </source>
</evidence>
<dbReference type="RefSeq" id="WP_020428656.1">
    <property type="nucleotide sequence ID" value="NZ_AGBD01000698.1"/>
</dbReference>
<organism evidence="1 2">
    <name type="scientific">Paenibacillus riograndensis SBR5</name>
    <dbReference type="NCBI Taxonomy" id="1073571"/>
    <lineage>
        <taxon>Bacteria</taxon>
        <taxon>Bacillati</taxon>
        <taxon>Bacillota</taxon>
        <taxon>Bacilli</taxon>
        <taxon>Bacillales</taxon>
        <taxon>Paenibacillaceae</taxon>
        <taxon>Paenibacillus</taxon>
        <taxon>Paenibacillus sonchi group</taxon>
    </lineage>
</organism>
<dbReference type="STRING" id="483937.AMQ84_07280"/>
<reference evidence="2" key="1">
    <citation type="submission" date="2015-03" db="EMBL/GenBank/DDBJ databases">
        <authorList>
            <person name="Wibberg D."/>
        </authorList>
    </citation>
    <scope>NUCLEOTIDE SEQUENCE [LARGE SCALE GENOMIC DNA]</scope>
</reference>
<gene>
    <name evidence="1" type="ORF">PRIO_3420</name>
</gene>
<dbReference type="EMBL" id="LN831776">
    <property type="protein sequence ID" value="CQR55823.1"/>
    <property type="molecule type" value="Genomic_DNA"/>
</dbReference>
<dbReference type="AlphaFoldDB" id="A0A0E3WHT0"/>
<name>A0A0E3WHT0_9BACL</name>